<dbReference type="PRINTS" id="PR00364">
    <property type="entry name" value="DISEASERSIST"/>
</dbReference>
<feature type="domain" description="OmpR/PhoB-type" evidence="3">
    <location>
        <begin position="77"/>
        <end position="175"/>
    </location>
</feature>
<sequence length="1024" mass="113037">MVEVYDHSSREGRVGIARGKFVERNHRLLSRGGAVAHQNDNRPISTSGRELRLRGDCVGIAAHEKSALEAMAGDNFHRKLKFGPFELSSGERVLQRDGVMLPLGSRALDILIYLAERPGEVVTKKELIDHVWPDVVVEEGSLRVHIAAIRKALGDGKFGNRYITNIQGRGYSFVGSVAGHVDRSTNIPDSRYESSLPARPRRMVGRDLILSDVLESLRKQRFVTLLGPGGIGKTTIAVAAGHALAAEFGGAVYFVDLGSLADPHLVVRAIGTSVGLAPTSNETSQELVDLIRTRKLLIILDNCEHVIQAAAPIAEQLFQEAEQVHLLATSREMLKVEGEHCCRVDPLEFPPTEAEQTADVVARYPAVQLFVERVAARGGNFVLTDREAPLVADMCRKLDGLPLAIELAAGPVAALGMRGTLADLASRLEWLKRGHRTAIPRHQTLRATLDWSYDLLSGMERIVLRRIARFVGQFSLEGARRVAADPGSDHGAIFDAIAGLIEKSLIATRLDQGEPQYRLLETTRAYALEKLEEHGELDPISARHAEYVIQQLDSQKEIRSALPSAERVAAYSWQLSNVRSALEWSFGSHGNDEIAIRLAAASTQLFLELSLLSECRIWAERAIVRLGDQRTDSRRDLEISTSLSFALMHAKGSSELIHKTFARALDAADMQGDAAYELRLLSGLFTYYRWNIDINAALDIASRSKEVALKTRDHDDMALAESLLGAAHHLAGNHLVAFKHFEAGLSHSALGSRFRLGQHLFYHNSLLLVGMARCLLYRGLVDQSLDHAKRAIEEAEKSGHTATLCQSLSLVLPVYLTMADIRRSDQYITRLTELSSASSLKPYGAAATGLRGQWLILQNNLREGIPMLKRALEELHAQRHEMLSMDFVCDLAAGLIEVGEHQEALTMVMNAIDAQHHGGKFLYMPALFRMRGLVLASRSAKDYFEAEESLLTSIDWARRQSASLFELSAATDLAELLLKQHRASEARDRLGAAFDRMPAGMVSPVHERARKTLDRLQPDIEPIG</sequence>
<dbReference type="InterPro" id="IPR011990">
    <property type="entry name" value="TPR-like_helical_dom_sf"/>
</dbReference>
<protein>
    <submittedName>
        <fullName evidence="4">Predicted ATPase</fullName>
    </submittedName>
</protein>
<keyword evidence="5" id="KW-1185">Reference proteome</keyword>
<dbReference type="Gene3D" id="1.10.10.10">
    <property type="entry name" value="Winged helix-like DNA-binding domain superfamily/Winged helix DNA-binding domain"/>
    <property type="match status" value="1"/>
</dbReference>
<gene>
    <name evidence="4" type="ORF">SAMN05444170_1974</name>
</gene>
<accession>A0A1M7TKK3</accession>
<evidence type="ECO:0000259" key="3">
    <source>
        <dbReference type="PROSITE" id="PS51755"/>
    </source>
</evidence>
<dbReference type="InterPro" id="IPR036388">
    <property type="entry name" value="WH-like_DNA-bd_sf"/>
</dbReference>
<evidence type="ECO:0000313" key="4">
    <source>
        <dbReference type="EMBL" id="SHN71269.1"/>
    </source>
</evidence>
<dbReference type="InterPro" id="IPR002182">
    <property type="entry name" value="NB-ARC"/>
</dbReference>
<dbReference type="OrthoDB" id="4473689at2"/>
<proteinExistence type="predicted"/>
<dbReference type="InterPro" id="IPR058852">
    <property type="entry name" value="HTH_77"/>
</dbReference>
<evidence type="ECO:0000256" key="2">
    <source>
        <dbReference type="PROSITE-ProRule" id="PRU01091"/>
    </source>
</evidence>
<dbReference type="Gene3D" id="3.40.50.300">
    <property type="entry name" value="P-loop containing nucleotide triphosphate hydrolases"/>
    <property type="match status" value="1"/>
</dbReference>
<dbReference type="SMART" id="SM00862">
    <property type="entry name" value="Trans_reg_C"/>
    <property type="match status" value="1"/>
</dbReference>
<dbReference type="SUPFAM" id="SSF52540">
    <property type="entry name" value="P-loop containing nucleoside triphosphate hydrolases"/>
    <property type="match status" value="1"/>
</dbReference>
<dbReference type="AlphaFoldDB" id="A0A1M7TKK3"/>
<dbReference type="PANTHER" id="PTHR47691">
    <property type="entry name" value="REGULATOR-RELATED"/>
    <property type="match status" value="1"/>
</dbReference>
<dbReference type="Pfam" id="PF00486">
    <property type="entry name" value="Trans_reg_C"/>
    <property type="match status" value="1"/>
</dbReference>
<dbReference type="GO" id="GO:0006355">
    <property type="term" value="P:regulation of DNA-templated transcription"/>
    <property type="evidence" value="ECO:0007669"/>
    <property type="project" value="InterPro"/>
</dbReference>
<dbReference type="PANTHER" id="PTHR47691:SF3">
    <property type="entry name" value="HTH-TYPE TRANSCRIPTIONAL REGULATOR RV0890C-RELATED"/>
    <property type="match status" value="1"/>
</dbReference>
<dbReference type="EMBL" id="LT670849">
    <property type="protein sequence ID" value="SHN71269.1"/>
    <property type="molecule type" value="Genomic_DNA"/>
</dbReference>
<dbReference type="GO" id="GO:0003677">
    <property type="term" value="F:DNA binding"/>
    <property type="evidence" value="ECO:0007669"/>
    <property type="project" value="UniProtKB-UniRule"/>
</dbReference>
<dbReference type="PROSITE" id="PS51755">
    <property type="entry name" value="OMPR_PHOB"/>
    <property type="match status" value="1"/>
</dbReference>
<name>A0A1M7TKK3_9BRAD</name>
<dbReference type="GO" id="GO:0000160">
    <property type="term" value="P:phosphorelay signal transduction system"/>
    <property type="evidence" value="ECO:0007669"/>
    <property type="project" value="InterPro"/>
</dbReference>
<evidence type="ECO:0000256" key="1">
    <source>
        <dbReference type="ARBA" id="ARBA00023125"/>
    </source>
</evidence>
<dbReference type="Pfam" id="PF25872">
    <property type="entry name" value="HTH_77"/>
    <property type="match status" value="1"/>
</dbReference>
<dbReference type="Pfam" id="PF00931">
    <property type="entry name" value="NB-ARC"/>
    <property type="match status" value="1"/>
</dbReference>
<organism evidence="4 5">
    <name type="scientific">Bradyrhizobium erythrophlei</name>
    <dbReference type="NCBI Taxonomy" id="1437360"/>
    <lineage>
        <taxon>Bacteria</taxon>
        <taxon>Pseudomonadati</taxon>
        <taxon>Pseudomonadota</taxon>
        <taxon>Alphaproteobacteria</taxon>
        <taxon>Hyphomicrobiales</taxon>
        <taxon>Nitrobacteraceae</taxon>
        <taxon>Bradyrhizobium</taxon>
    </lineage>
</organism>
<dbReference type="InterPro" id="IPR001867">
    <property type="entry name" value="OmpR/PhoB-type_DNA-bd"/>
</dbReference>
<dbReference type="SUPFAM" id="SSF48452">
    <property type="entry name" value="TPR-like"/>
    <property type="match status" value="1"/>
</dbReference>
<dbReference type="InterPro" id="IPR027417">
    <property type="entry name" value="P-loop_NTPase"/>
</dbReference>
<dbReference type="CDD" id="cd00383">
    <property type="entry name" value="trans_reg_C"/>
    <property type="match status" value="1"/>
</dbReference>
<dbReference type="InterPro" id="IPR016032">
    <property type="entry name" value="Sig_transdc_resp-reg_C-effctor"/>
</dbReference>
<dbReference type="SUPFAM" id="SSF46894">
    <property type="entry name" value="C-terminal effector domain of the bipartite response regulators"/>
    <property type="match status" value="1"/>
</dbReference>
<keyword evidence="1 2" id="KW-0238">DNA-binding</keyword>
<dbReference type="Proteomes" id="UP000184096">
    <property type="component" value="Chromosome I"/>
</dbReference>
<evidence type="ECO:0000313" key="5">
    <source>
        <dbReference type="Proteomes" id="UP000184096"/>
    </source>
</evidence>
<reference evidence="5" key="1">
    <citation type="submission" date="2016-11" db="EMBL/GenBank/DDBJ databases">
        <authorList>
            <person name="Varghese N."/>
            <person name="Submissions S."/>
        </authorList>
    </citation>
    <scope>NUCLEOTIDE SEQUENCE [LARGE SCALE GENOMIC DNA]</scope>
    <source>
        <strain evidence="5">GAS401</strain>
    </source>
</reference>
<feature type="DNA-binding region" description="OmpR/PhoB-type" evidence="2">
    <location>
        <begin position="77"/>
        <end position="175"/>
    </location>
</feature>
<dbReference type="Gene3D" id="1.25.40.10">
    <property type="entry name" value="Tetratricopeptide repeat domain"/>
    <property type="match status" value="1"/>
</dbReference>